<sequence length="75" mass="8333">MARSSRRYYRTVLLGVAALGAMVWFAVDQFDIPWQDMRDLLLATLLVIGVVIAVAALGTAAWIGLRKLLRGRDET</sequence>
<dbReference type="EMBL" id="SRLE01000004">
    <property type="protein sequence ID" value="TGD75232.1"/>
    <property type="molecule type" value="Genomic_DNA"/>
</dbReference>
<feature type="transmembrane region" description="Helical" evidence="1">
    <location>
        <begin position="7"/>
        <end position="27"/>
    </location>
</feature>
<reference evidence="2 3" key="1">
    <citation type="submission" date="2019-04" db="EMBL/GenBank/DDBJ databases">
        <title>Taxonomy of novel Haliea sp. from mangrove soil of West Coast of India.</title>
        <authorList>
            <person name="Verma A."/>
            <person name="Kumar P."/>
            <person name="Krishnamurthi S."/>
        </authorList>
    </citation>
    <scope>NUCLEOTIDE SEQUENCE [LARGE SCALE GENOMIC DNA]</scope>
    <source>
        <strain evidence="2 3">SAOS-164</strain>
    </source>
</reference>
<accession>A0A4Z0M6C9</accession>
<dbReference type="Proteomes" id="UP000298050">
    <property type="component" value="Unassembled WGS sequence"/>
</dbReference>
<dbReference type="RefSeq" id="WP_135441372.1">
    <property type="nucleotide sequence ID" value="NZ_SRLE01000004.1"/>
</dbReference>
<name>A0A4Z0M6C9_9GAMM</name>
<evidence type="ECO:0000313" key="2">
    <source>
        <dbReference type="EMBL" id="TGD75232.1"/>
    </source>
</evidence>
<comment type="caution">
    <text evidence="2">The sequence shown here is derived from an EMBL/GenBank/DDBJ whole genome shotgun (WGS) entry which is preliminary data.</text>
</comment>
<keyword evidence="1" id="KW-1133">Transmembrane helix</keyword>
<keyword evidence="3" id="KW-1185">Reference proteome</keyword>
<protein>
    <submittedName>
        <fullName evidence="2">Uncharacterized protein</fullName>
    </submittedName>
</protein>
<dbReference type="AlphaFoldDB" id="A0A4Z0M6C9"/>
<proteinExistence type="predicted"/>
<feature type="transmembrane region" description="Helical" evidence="1">
    <location>
        <begin position="39"/>
        <end position="65"/>
    </location>
</feature>
<organism evidence="2 3">
    <name type="scientific">Mangrovimicrobium sediminis</name>
    <dbReference type="NCBI Taxonomy" id="2562682"/>
    <lineage>
        <taxon>Bacteria</taxon>
        <taxon>Pseudomonadati</taxon>
        <taxon>Pseudomonadota</taxon>
        <taxon>Gammaproteobacteria</taxon>
        <taxon>Cellvibrionales</taxon>
        <taxon>Halieaceae</taxon>
        <taxon>Mangrovimicrobium</taxon>
    </lineage>
</organism>
<evidence type="ECO:0000256" key="1">
    <source>
        <dbReference type="SAM" id="Phobius"/>
    </source>
</evidence>
<evidence type="ECO:0000313" key="3">
    <source>
        <dbReference type="Proteomes" id="UP000298050"/>
    </source>
</evidence>
<dbReference type="OrthoDB" id="5739951at2"/>
<keyword evidence="1" id="KW-0472">Membrane</keyword>
<gene>
    <name evidence="2" type="ORF">E4634_04330</name>
</gene>
<keyword evidence="1" id="KW-0812">Transmembrane</keyword>